<dbReference type="EMBL" id="DXBN01000258">
    <property type="protein sequence ID" value="HIZ54492.1"/>
    <property type="molecule type" value="Genomic_DNA"/>
</dbReference>
<gene>
    <name evidence="1" type="ORF">IAA20_11190</name>
</gene>
<comment type="caution">
    <text evidence="1">The sequence shown here is derived from an EMBL/GenBank/DDBJ whole genome shotgun (WGS) entry which is preliminary data.</text>
</comment>
<evidence type="ECO:0000313" key="1">
    <source>
        <dbReference type="EMBL" id="HIZ54492.1"/>
    </source>
</evidence>
<dbReference type="Proteomes" id="UP000824063">
    <property type="component" value="Unassembled WGS sequence"/>
</dbReference>
<dbReference type="AlphaFoldDB" id="A0A9D2JJ03"/>
<reference evidence="1" key="2">
    <citation type="submission" date="2021-04" db="EMBL/GenBank/DDBJ databases">
        <authorList>
            <person name="Gilroy R."/>
        </authorList>
    </citation>
    <scope>NUCLEOTIDE SEQUENCE</scope>
    <source>
        <strain evidence="1">CHK172-16539</strain>
    </source>
</reference>
<reference evidence="1" key="1">
    <citation type="journal article" date="2021" name="PeerJ">
        <title>Extensive microbial diversity within the chicken gut microbiome revealed by metagenomics and culture.</title>
        <authorList>
            <person name="Gilroy R."/>
            <person name="Ravi A."/>
            <person name="Getino M."/>
            <person name="Pursley I."/>
            <person name="Horton D.L."/>
            <person name="Alikhan N.F."/>
            <person name="Baker D."/>
            <person name="Gharbi K."/>
            <person name="Hall N."/>
            <person name="Watson M."/>
            <person name="Adriaenssens E.M."/>
            <person name="Foster-Nyarko E."/>
            <person name="Jarju S."/>
            <person name="Secka A."/>
            <person name="Antonio M."/>
            <person name="Oren A."/>
            <person name="Chaudhuri R.R."/>
            <person name="La Ragione R."/>
            <person name="Hildebrand F."/>
            <person name="Pallen M.J."/>
        </authorList>
    </citation>
    <scope>NUCLEOTIDE SEQUENCE</scope>
    <source>
        <strain evidence="1">CHK172-16539</strain>
    </source>
</reference>
<evidence type="ECO:0000313" key="2">
    <source>
        <dbReference type="Proteomes" id="UP000824063"/>
    </source>
</evidence>
<name>A0A9D2JJ03_9ENTE</name>
<proteinExistence type="predicted"/>
<protein>
    <submittedName>
        <fullName evidence="1">Uncharacterized protein</fullName>
    </submittedName>
</protein>
<accession>A0A9D2JJ03</accession>
<organism evidence="1 2">
    <name type="scientific">Candidatus Enterococcus avicola</name>
    <dbReference type="NCBI Taxonomy" id="2838561"/>
    <lineage>
        <taxon>Bacteria</taxon>
        <taxon>Bacillati</taxon>
        <taxon>Bacillota</taxon>
        <taxon>Bacilli</taxon>
        <taxon>Lactobacillales</taxon>
        <taxon>Enterococcaceae</taxon>
        <taxon>Enterococcus</taxon>
    </lineage>
</organism>
<sequence>MSLSNELRQWFNHQEERFPLFKEKYLAELSNNYS</sequence>